<sequence length="281" mass="31025">MTAAVTDIVDTDRYPLTDPGGPGWRAAVESARAELAVDGCSVLRDFVAAEHREALRTECAGLADRAYYEEQTVNVYNTAPDADLPDWHPGKRTTVRGNAFVAREDIPAEHLIHRLYTDELFQRFLAECLGLERIHPLEDPLAGLVVNIVNPGKEHPWHFDTNEFAVSMLTQQPQGGGVFEYCPHIRSAESENFADVGAVISGDSRDQVRALPLRPGDLQLFHGRYALHRVSAVEGEVARHSAIFAYSDRPGVVGTAERTRQLFGRVTEAHGTTARTDDLLD</sequence>
<dbReference type="SUPFAM" id="SSF51197">
    <property type="entry name" value="Clavaminate synthase-like"/>
    <property type="match status" value="1"/>
</dbReference>
<proteinExistence type="predicted"/>
<dbReference type="InterPro" id="IPR056470">
    <property type="entry name" value="BesD/HalB-like"/>
</dbReference>
<dbReference type="OrthoDB" id="9798229at2"/>
<dbReference type="RefSeq" id="WP_093423343.1">
    <property type="nucleotide sequence ID" value="NZ_FOZX01000013.1"/>
</dbReference>
<evidence type="ECO:0008006" key="3">
    <source>
        <dbReference type="Google" id="ProtNLM"/>
    </source>
</evidence>
<gene>
    <name evidence="1" type="ORF">SAMN05660874_05279</name>
</gene>
<dbReference type="AlphaFoldDB" id="A0A1I6UUL7"/>
<dbReference type="Proteomes" id="UP000198852">
    <property type="component" value="Unassembled WGS sequence"/>
</dbReference>
<dbReference type="Pfam" id="PF23169">
    <property type="entry name" value="HalD"/>
    <property type="match status" value="1"/>
</dbReference>
<evidence type="ECO:0000313" key="2">
    <source>
        <dbReference type="Proteomes" id="UP000198852"/>
    </source>
</evidence>
<dbReference type="EMBL" id="FOZX01000013">
    <property type="protein sequence ID" value="SFT05111.1"/>
    <property type="molecule type" value="Genomic_DNA"/>
</dbReference>
<evidence type="ECO:0000313" key="1">
    <source>
        <dbReference type="EMBL" id="SFT05111.1"/>
    </source>
</evidence>
<accession>A0A1I6UUL7</accession>
<dbReference type="STRING" id="95161.SAMN05660874_05279"/>
<name>A0A1I6UUL7_9PSEU</name>
<dbReference type="Gene3D" id="2.60.120.620">
    <property type="entry name" value="q2cbj1_9rhob like domain"/>
    <property type="match status" value="1"/>
</dbReference>
<protein>
    <recommendedName>
        <fullName evidence="3">Fe2OG dioxygenase domain-containing protein</fullName>
    </recommendedName>
</protein>
<organism evidence="1 2">
    <name type="scientific">Saccharopolyspora flava</name>
    <dbReference type="NCBI Taxonomy" id="95161"/>
    <lineage>
        <taxon>Bacteria</taxon>
        <taxon>Bacillati</taxon>
        <taxon>Actinomycetota</taxon>
        <taxon>Actinomycetes</taxon>
        <taxon>Pseudonocardiales</taxon>
        <taxon>Pseudonocardiaceae</taxon>
        <taxon>Saccharopolyspora</taxon>
    </lineage>
</organism>
<reference evidence="2" key="1">
    <citation type="submission" date="2016-10" db="EMBL/GenBank/DDBJ databases">
        <authorList>
            <person name="Varghese N."/>
            <person name="Submissions S."/>
        </authorList>
    </citation>
    <scope>NUCLEOTIDE SEQUENCE [LARGE SCALE GENOMIC DNA]</scope>
    <source>
        <strain evidence="2">DSM 44771</strain>
    </source>
</reference>
<keyword evidence="2" id="KW-1185">Reference proteome</keyword>